<gene>
    <name evidence="2" type="ORF">PSU4_38770</name>
</gene>
<dbReference type="InterPro" id="IPR007061">
    <property type="entry name" value="MST-like"/>
</dbReference>
<dbReference type="SUPFAM" id="SSF109854">
    <property type="entry name" value="DinB/YfiT-like putative metalloenzymes"/>
    <property type="match status" value="1"/>
</dbReference>
<feature type="compositionally biased region" description="Polar residues" evidence="1">
    <location>
        <begin position="1"/>
        <end position="10"/>
    </location>
</feature>
<dbReference type="InterPro" id="IPR034660">
    <property type="entry name" value="DinB/YfiT-like"/>
</dbReference>
<evidence type="ECO:0000313" key="2">
    <source>
        <dbReference type="EMBL" id="GEL24923.1"/>
    </source>
</evidence>
<evidence type="ECO:0000256" key="1">
    <source>
        <dbReference type="SAM" id="MobiDB-lite"/>
    </source>
</evidence>
<sequence>MNGVTWTSPFPTEPPALPITDGPITGDERPILVGMLARQRSCLLDVCAGLTPAQLAERALPPSTLSLLGLVRHLAKVERIWLRQRVAGEDVAPLYGGPGSDSDFDDADPTAAERDVAVFVAELPLADAALARVPLDHEIDFRGRAMSVRAVLLHMHTEYARHLGHADMLRERIDGVTGR</sequence>
<dbReference type="Pfam" id="PF04978">
    <property type="entry name" value="MST"/>
    <property type="match status" value="1"/>
</dbReference>
<evidence type="ECO:0008006" key="4">
    <source>
        <dbReference type="Google" id="ProtNLM"/>
    </source>
</evidence>
<dbReference type="AlphaFoldDB" id="A0A511DKX1"/>
<keyword evidence="3" id="KW-1185">Reference proteome</keyword>
<organism evidence="2 3">
    <name type="scientific">Pseudonocardia sulfidoxydans NBRC 16205</name>
    <dbReference type="NCBI Taxonomy" id="1223511"/>
    <lineage>
        <taxon>Bacteria</taxon>
        <taxon>Bacillati</taxon>
        <taxon>Actinomycetota</taxon>
        <taxon>Actinomycetes</taxon>
        <taxon>Pseudonocardiales</taxon>
        <taxon>Pseudonocardiaceae</taxon>
        <taxon>Pseudonocardia</taxon>
    </lineage>
</organism>
<reference evidence="2 3" key="1">
    <citation type="submission" date="2019-07" db="EMBL/GenBank/DDBJ databases">
        <title>Whole genome shotgun sequence of Pseudonocardia sulfidoxydans NBRC 16205.</title>
        <authorList>
            <person name="Hosoyama A."/>
            <person name="Uohara A."/>
            <person name="Ohji S."/>
            <person name="Ichikawa N."/>
        </authorList>
    </citation>
    <scope>NUCLEOTIDE SEQUENCE [LARGE SCALE GENOMIC DNA]</scope>
    <source>
        <strain evidence="2 3">NBRC 16205</strain>
    </source>
</reference>
<dbReference type="Proteomes" id="UP000321685">
    <property type="component" value="Unassembled WGS sequence"/>
</dbReference>
<dbReference type="OrthoDB" id="4548523at2"/>
<dbReference type="Gene3D" id="1.20.120.450">
    <property type="entry name" value="dinb family like domain"/>
    <property type="match status" value="1"/>
</dbReference>
<evidence type="ECO:0000313" key="3">
    <source>
        <dbReference type="Proteomes" id="UP000321685"/>
    </source>
</evidence>
<proteinExistence type="predicted"/>
<comment type="caution">
    <text evidence="2">The sequence shown here is derived from an EMBL/GenBank/DDBJ whole genome shotgun (WGS) entry which is preliminary data.</text>
</comment>
<protein>
    <recommendedName>
        <fullName evidence="4">Mini-circle protein</fullName>
    </recommendedName>
</protein>
<name>A0A511DKX1_9PSEU</name>
<accession>A0A511DKX1</accession>
<dbReference type="RefSeq" id="WP_147110266.1">
    <property type="nucleotide sequence ID" value="NZ_BJVJ01000042.1"/>
</dbReference>
<feature type="region of interest" description="Disordered" evidence="1">
    <location>
        <begin position="1"/>
        <end position="23"/>
    </location>
</feature>
<dbReference type="EMBL" id="BJVJ01000042">
    <property type="protein sequence ID" value="GEL24923.1"/>
    <property type="molecule type" value="Genomic_DNA"/>
</dbReference>